<proteinExistence type="predicted"/>
<gene>
    <name evidence="2" type="primary">CCDC71LY</name>
</gene>
<dbReference type="AlphaFoldDB" id="A0A3G7HNW4"/>
<evidence type="ECO:0000256" key="1">
    <source>
        <dbReference type="SAM" id="MobiDB-lite"/>
    </source>
</evidence>
<reference evidence="2" key="1">
    <citation type="journal article" date="2018" name="Genome Res.">
        <title>Evolutionary conservation of Y Chromosome ampliconic gene families despite extensive structural variation.</title>
        <authorList>
            <person name="Brashear W.A."/>
            <person name="Raudsepp T."/>
            <person name="Murphy W."/>
        </authorList>
    </citation>
    <scope>NUCLEOTIDE SEQUENCE</scope>
</reference>
<feature type="region of interest" description="Disordered" evidence="1">
    <location>
        <begin position="186"/>
        <end position="244"/>
    </location>
</feature>
<organism evidence="2">
    <name type="scientific">Felis catus</name>
    <name type="common">Cat</name>
    <name type="synonym">Felis silvestris catus</name>
    <dbReference type="NCBI Taxonomy" id="9685"/>
    <lineage>
        <taxon>Eukaryota</taxon>
        <taxon>Metazoa</taxon>
        <taxon>Chordata</taxon>
        <taxon>Craniata</taxon>
        <taxon>Vertebrata</taxon>
        <taxon>Euteleostomi</taxon>
        <taxon>Mammalia</taxon>
        <taxon>Eutheria</taxon>
        <taxon>Laurasiatheria</taxon>
        <taxon>Carnivora</taxon>
        <taxon>Feliformia</taxon>
        <taxon>Felidae</taxon>
        <taxon>Felinae</taxon>
        <taxon>Felis</taxon>
    </lineage>
</organism>
<feature type="compositionally biased region" description="Low complexity" evidence="1">
    <location>
        <begin position="10"/>
        <end position="30"/>
    </location>
</feature>
<dbReference type="EMBL" id="MH270418">
    <property type="protein sequence ID" value="AZD12922.1"/>
    <property type="molecule type" value="Genomic_DNA"/>
</dbReference>
<sequence length="244" mass="25758">MKRQRRRPWEAPAQAARGGASSAAGGAALEAPEEKVVYTLGHQPPEARVQTRRPAGRRRRHGARTVAVSQRKVPPPPQPSREDSSPRNPAAPGPCSGGCTLEESGRAATQTLTTLPTIRVVGDVWVESSLAESGRQARLVLGVNLAPVVRLRRFPVPGLQMRATAARHLSPGTGCAWRDEPVRAGTASPSALYGRRSTRRSRPAPPGCGAAFWDPGAVVPSAASQHGVCGRRRPLDPKGGPLSS</sequence>
<name>A0A3G7HNW4_FELCA</name>
<feature type="compositionally biased region" description="Basic residues" evidence="1">
    <location>
        <begin position="50"/>
        <end position="63"/>
    </location>
</feature>
<evidence type="ECO:0000313" key="2">
    <source>
        <dbReference type="EMBL" id="AZD12922.1"/>
    </source>
</evidence>
<feature type="region of interest" description="Disordered" evidence="1">
    <location>
        <begin position="1"/>
        <end position="102"/>
    </location>
</feature>
<accession>A0A3G7HNW4</accession>
<protein>
    <submittedName>
        <fullName evidence="2">CCDC71LY</fullName>
    </submittedName>
</protein>